<evidence type="ECO:0000256" key="5">
    <source>
        <dbReference type="ARBA" id="ARBA00023136"/>
    </source>
</evidence>
<feature type="transmembrane region" description="Helical" evidence="6">
    <location>
        <begin position="71"/>
        <end position="92"/>
    </location>
</feature>
<dbReference type="EMBL" id="JBHTBJ010000025">
    <property type="protein sequence ID" value="MFC7277785.1"/>
    <property type="molecule type" value="Genomic_DNA"/>
</dbReference>
<keyword evidence="2" id="KW-1003">Cell membrane</keyword>
<keyword evidence="3 6" id="KW-0812">Transmembrane</keyword>
<keyword evidence="4 6" id="KW-1133">Transmembrane helix</keyword>
<evidence type="ECO:0000313" key="7">
    <source>
        <dbReference type="EMBL" id="MFC7277785.1"/>
    </source>
</evidence>
<comment type="caution">
    <text evidence="7">The sequence shown here is derived from an EMBL/GenBank/DDBJ whole genome shotgun (WGS) entry which is preliminary data.</text>
</comment>
<evidence type="ECO:0000256" key="2">
    <source>
        <dbReference type="ARBA" id="ARBA00022475"/>
    </source>
</evidence>
<dbReference type="RefSeq" id="WP_378973826.1">
    <property type="nucleotide sequence ID" value="NZ_JBHTBJ010000025.1"/>
</dbReference>
<name>A0ABW2HZ16_9ACTN</name>
<evidence type="ECO:0000256" key="4">
    <source>
        <dbReference type="ARBA" id="ARBA00022989"/>
    </source>
</evidence>
<reference evidence="8" key="1">
    <citation type="journal article" date="2019" name="Int. J. Syst. Evol. Microbiol.">
        <title>The Global Catalogue of Microorganisms (GCM) 10K type strain sequencing project: providing services to taxonomists for standard genome sequencing and annotation.</title>
        <authorList>
            <consortium name="The Broad Institute Genomics Platform"/>
            <consortium name="The Broad Institute Genome Sequencing Center for Infectious Disease"/>
            <person name="Wu L."/>
            <person name="Ma J."/>
        </authorList>
    </citation>
    <scope>NUCLEOTIDE SEQUENCE [LARGE SCALE GENOMIC DNA]</scope>
    <source>
        <strain evidence="8">XZYJT-10</strain>
    </source>
</reference>
<dbReference type="PANTHER" id="PTHR30086:SF20">
    <property type="entry name" value="ARGININE EXPORTER PROTEIN ARGO-RELATED"/>
    <property type="match status" value="1"/>
</dbReference>
<evidence type="ECO:0000313" key="8">
    <source>
        <dbReference type="Proteomes" id="UP001596548"/>
    </source>
</evidence>
<keyword evidence="5 6" id="KW-0472">Membrane</keyword>
<dbReference type="InterPro" id="IPR001123">
    <property type="entry name" value="LeuE-type"/>
</dbReference>
<accession>A0ABW2HZ16</accession>
<keyword evidence="8" id="KW-1185">Reference proteome</keyword>
<dbReference type="Pfam" id="PF01810">
    <property type="entry name" value="LysE"/>
    <property type="match status" value="1"/>
</dbReference>
<comment type="subcellular location">
    <subcellularLocation>
        <location evidence="1">Cell membrane</location>
        <topology evidence="1">Multi-pass membrane protein</topology>
    </subcellularLocation>
</comment>
<gene>
    <name evidence="7" type="ORF">ACFQS1_27675</name>
</gene>
<protein>
    <submittedName>
        <fullName evidence="7">LysE family translocator</fullName>
    </submittedName>
</protein>
<proteinExistence type="predicted"/>
<dbReference type="PANTHER" id="PTHR30086">
    <property type="entry name" value="ARGININE EXPORTER PROTEIN ARGO"/>
    <property type="match status" value="1"/>
</dbReference>
<evidence type="ECO:0000256" key="6">
    <source>
        <dbReference type="SAM" id="Phobius"/>
    </source>
</evidence>
<feature type="transmembrane region" description="Helical" evidence="6">
    <location>
        <begin position="41"/>
        <end position="65"/>
    </location>
</feature>
<feature type="transmembrane region" description="Helical" evidence="6">
    <location>
        <begin position="6"/>
        <end position="29"/>
    </location>
</feature>
<dbReference type="Proteomes" id="UP001596548">
    <property type="component" value="Unassembled WGS sequence"/>
</dbReference>
<evidence type="ECO:0000256" key="3">
    <source>
        <dbReference type="ARBA" id="ARBA00022692"/>
    </source>
</evidence>
<sequence>MRSVPEFLLVAIIVTITPGPGTVAIMRVAVRDGRRSAFSAVVGNSIGLFTWALLSALGISSLIIASEVAHTVLRIGGAIFLVALGVRSLLLLGGAKADDLLEPAARPARSGRSGRSGRAGWQIGLATSLSNPKLALFFIALFPQFLTPGTAVLPASALMAVVVVTLDLLWFGAIILAVERATRVLRPRVRHVMERVAGGVLVGVGVALAVEA</sequence>
<feature type="transmembrane region" description="Helical" evidence="6">
    <location>
        <begin position="155"/>
        <end position="178"/>
    </location>
</feature>
<dbReference type="PIRSF" id="PIRSF006324">
    <property type="entry name" value="LeuE"/>
    <property type="match status" value="1"/>
</dbReference>
<evidence type="ECO:0000256" key="1">
    <source>
        <dbReference type="ARBA" id="ARBA00004651"/>
    </source>
</evidence>
<organism evidence="7 8">
    <name type="scientific">Paractinoplanes rhizophilus</name>
    <dbReference type="NCBI Taxonomy" id="1416877"/>
    <lineage>
        <taxon>Bacteria</taxon>
        <taxon>Bacillati</taxon>
        <taxon>Actinomycetota</taxon>
        <taxon>Actinomycetes</taxon>
        <taxon>Micromonosporales</taxon>
        <taxon>Micromonosporaceae</taxon>
        <taxon>Paractinoplanes</taxon>
    </lineage>
</organism>